<evidence type="ECO:0000313" key="1">
    <source>
        <dbReference type="EMBL" id="KAG0561620.1"/>
    </source>
</evidence>
<dbReference type="AlphaFoldDB" id="A0A8T0GRJ8"/>
<dbReference type="Proteomes" id="UP000822688">
    <property type="component" value="Chromosome 9"/>
</dbReference>
<gene>
    <name evidence="1" type="ORF">KC19_9G079000</name>
</gene>
<evidence type="ECO:0000313" key="2">
    <source>
        <dbReference type="Proteomes" id="UP000822688"/>
    </source>
</evidence>
<organism evidence="1 2">
    <name type="scientific">Ceratodon purpureus</name>
    <name type="common">Fire moss</name>
    <name type="synonym">Dicranum purpureum</name>
    <dbReference type="NCBI Taxonomy" id="3225"/>
    <lineage>
        <taxon>Eukaryota</taxon>
        <taxon>Viridiplantae</taxon>
        <taxon>Streptophyta</taxon>
        <taxon>Embryophyta</taxon>
        <taxon>Bryophyta</taxon>
        <taxon>Bryophytina</taxon>
        <taxon>Bryopsida</taxon>
        <taxon>Dicranidae</taxon>
        <taxon>Pseudoditrichales</taxon>
        <taxon>Ditrichaceae</taxon>
        <taxon>Ceratodon</taxon>
    </lineage>
</organism>
<protein>
    <submittedName>
        <fullName evidence="1">Uncharacterized protein</fullName>
    </submittedName>
</protein>
<name>A0A8T0GRJ8_CERPU</name>
<accession>A0A8T0GRJ8</accession>
<proteinExistence type="predicted"/>
<reference evidence="1" key="1">
    <citation type="submission" date="2020-06" db="EMBL/GenBank/DDBJ databases">
        <title>WGS assembly of Ceratodon purpureus strain R40.</title>
        <authorList>
            <person name="Carey S.B."/>
            <person name="Jenkins J."/>
            <person name="Shu S."/>
            <person name="Lovell J.T."/>
            <person name="Sreedasyam A."/>
            <person name="Maumus F."/>
            <person name="Tiley G.P."/>
            <person name="Fernandez-Pozo N."/>
            <person name="Barry K."/>
            <person name="Chen C."/>
            <person name="Wang M."/>
            <person name="Lipzen A."/>
            <person name="Daum C."/>
            <person name="Saski C.A."/>
            <person name="Payton A.C."/>
            <person name="Mcbreen J.C."/>
            <person name="Conrad R.E."/>
            <person name="Kollar L.M."/>
            <person name="Olsson S."/>
            <person name="Huttunen S."/>
            <person name="Landis J.B."/>
            <person name="Wickett N.J."/>
            <person name="Johnson M.G."/>
            <person name="Rensing S.A."/>
            <person name="Grimwood J."/>
            <person name="Schmutz J."/>
            <person name="Mcdaniel S.F."/>
        </authorList>
    </citation>
    <scope>NUCLEOTIDE SEQUENCE</scope>
    <source>
        <strain evidence="1">R40</strain>
    </source>
</reference>
<keyword evidence="2" id="KW-1185">Reference proteome</keyword>
<dbReference type="EMBL" id="CM026430">
    <property type="protein sequence ID" value="KAG0561620.1"/>
    <property type="molecule type" value="Genomic_DNA"/>
</dbReference>
<sequence>MSPAGSSCLSRIHTSSSLFEPLLAHGFHPQTNPKCPFWILPEFTGTPMMRRRRKKVTLGLKLLGPIESLESDLTSLLTAATFGRYSTILQEYNNSVFNPQSL</sequence>
<comment type="caution">
    <text evidence="1">The sequence shown here is derived from an EMBL/GenBank/DDBJ whole genome shotgun (WGS) entry which is preliminary data.</text>
</comment>